<comment type="caution">
    <text evidence="8">The sequence shown here is derived from an EMBL/GenBank/DDBJ whole genome shotgun (WGS) entry which is preliminary data.</text>
</comment>
<dbReference type="PANTHER" id="PTHR43790:SF9">
    <property type="entry name" value="GALACTOFURANOSE TRANSPORTER ATP-BINDING PROTEIN YTFR"/>
    <property type="match status" value="1"/>
</dbReference>
<feature type="domain" description="ABC transporter" evidence="7">
    <location>
        <begin position="19"/>
        <end position="254"/>
    </location>
</feature>
<dbReference type="InterPro" id="IPR017871">
    <property type="entry name" value="ABC_transporter-like_CS"/>
</dbReference>
<keyword evidence="9" id="KW-1185">Reference proteome</keyword>
<reference evidence="9" key="1">
    <citation type="journal article" date="2019" name="Int. J. Syst. Evol. Microbiol.">
        <title>The Global Catalogue of Microorganisms (GCM) 10K type strain sequencing project: providing services to taxonomists for standard genome sequencing and annotation.</title>
        <authorList>
            <consortium name="The Broad Institute Genomics Platform"/>
            <consortium name="The Broad Institute Genome Sequencing Center for Infectious Disease"/>
            <person name="Wu L."/>
            <person name="Ma J."/>
        </authorList>
    </citation>
    <scope>NUCLEOTIDE SEQUENCE [LARGE SCALE GENOMIC DNA]</scope>
    <source>
        <strain evidence="9">KCTC 23707</strain>
    </source>
</reference>
<evidence type="ECO:0000313" key="8">
    <source>
        <dbReference type="EMBL" id="MFD2259952.1"/>
    </source>
</evidence>
<comment type="similarity">
    <text evidence="1">Belongs to the ABC transporter superfamily.</text>
</comment>
<protein>
    <submittedName>
        <fullName evidence="8">Sugar ABC transporter ATP-binding protein</fullName>
    </submittedName>
</protein>
<evidence type="ECO:0000313" key="9">
    <source>
        <dbReference type="Proteomes" id="UP001597373"/>
    </source>
</evidence>
<dbReference type="PROSITE" id="PS50893">
    <property type="entry name" value="ABC_TRANSPORTER_2"/>
    <property type="match status" value="2"/>
</dbReference>
<dbReference type="RefSeq" id="WP_378188496.1">
    <property type="nucleotide sequence ID" value="NZ_BAABGS010000064.1"/>
</dbReference>
<dbReference type="CDD" id="cd03216">
    <property type="entry name" value="ABC_Carb_Monos_I"/>
    <property type="match status" value="1"/>
</dbReference>
<dbReference type="Pfam" id="PF00005">
    <property type="entry name" value="ABC_tran"/>
    <property type="match status" value="2"/>
</dbReference>
<keyword evidence="4" id="KW-0677">Repeat</keyword>
<feature type="domain" description="ABC transporter" evidence="7">
    <location>
        <begin position="266"/>
        <end position="509"/>
    </location>
</feature>
<dbReference type="PROSITE" id="PS00211">
    <property type="entry name" value="ABC_TRANSPORTER_1"/>
    <property type="match status" value="1"/>
</dbReference>
<evidence type="ECO:0000256" key="1">
    <source>
        <dbReference type="ARBA" id="ARBA00005417"/>
    </source>
</evidence>
<dbReference type="InterPro" id="IPR050107">
    <property type="entry name" value="ABC_carbohydrate_import_ATPase"/>
</dbReference>
<dbReference type="SMART" id="SM00382">
    <property type="entry name" value="AAA"/>
    <property type="match status" value="2"/>
</dbReference>
<name>A0ABW5DFW6_9HYPH</name>
<dbReference type="InterPro" id="IPR003593">
    <property type="entry name" value="AAA+_ATPase"/>
</dbReference>
<organism evidence="8 9">
    <name type="scientific">Chelativorans composti</name>
    <dbReference type="NCBI Taxonomy" id="768533"/>
    <lineage>
        <taxon>Bacteria</taxon>
        <taxon>Pseudomonadati</taxon>
        <taxon>Pseudomonadota</taxon>
        <taxon>Alphaproteobacteria</taxon>
        <taxon>Hyphomicrobiales</taxon>
        <taxon>Phyllobacteriaceae</taxon>
        <taxon>Chelativorans</taxon>
    </lineage>
</organism>
<evidence type="ECO:0000256" key="3">
    <source>
        <dbReference type="ARBA" id="ARBA00022597"/>
    </source>
</evidence>
<evidence type="ECO:0000256" key="2">
    <source>
        <dbReference type="ARBA" id="ARBA00022448"/>
    </source>
</evidence>
<keyword evidence="3" id="KW-0762">Sugar transport</keyword>
<dbReference type="SUPFAM" id="SSF52540">
    <property type="entry name" value="P-loop containing nucleoside triphosphate hydrolases"/>
    <property type="match status" value="2"/>
</dbReference>
<proteinExistence type="inferred from homology"/>
<evidence type="ECO:0000256" key="4">
    <source>
        <dbReference type="ARBA" id="ARBA00022737"/>
    </source>
</evidence>
<accession>A0ABW5DFW6</accession>
<dbReference type="GO" id="GO:0005524">
    <property type="term" value="F:ATP binding"/>
    <property type="evidence" value="ECO:0007669"/>
    <property type="project" value="UniProtKB-KW"/>
</dbReference>
<dbReference type="EMBL" id="JBHUIR010000031">
    <property type="protein sequence ID" value="MFD2259952.1"/>
    <property type="molecule type" value="Genomic_DNA"/>
</dbReference>
<gene>
    <name evidence="8" type="ORF">ACFSMZ_09265</name>
</gene>
<dbReference type="CDD" id="cd03215">
    <property type="entry name" value="ABC_Carb_Monos_II"/>
    <property type="match status" value="1"/>
</dbReference>
<evidence type="ECO:0000256" key="6">
    <source>
        <dbReference type="ARBA" id="ARBA00022840"/>
    </source>
</evidence>
<keyword evidence="6 8" id="KW-0067">ATP-binding</keyword>
<keyword evidence="2" id="KW-0813">Transport</keyword>
<dbReference type="InterPro" id="IPR003439">
    <property type="entry name" value="ABC_transporter-like_ATP-bd"/>
</dbReference>
<dbReference type="Gene3D" id="3.40.50.300">
    <property type="entry name" value="P-loop containing nucleotide triphosphate hydrolases"/>
    <property type="match status" value="2"/>
</dbReference>
<dbReference type="PANTHER" id="PTHR43790">
    <property type="entry name" value="CARBOHYDRATE TRANSPORT ATP-BINDING PROTEIN MG119-RELATED"/>
    <property type="match status" value="1"/>
</dbReference>
<dbReference type="InterPro" id="IPR027417">
    <property type="entry name" value="P-loop_NTPase"/>
</dbReference>
<keyword evidence="5" id="KW-0547">Nucleotide-binding</keyword>
<evidence type="ECO:0000259" key="7">
    <source>
        <dbReference type="PROSITE" id="PS50893"/>
    </source>
</evidence>
<dbReference type="Proteomes" id="UP001597373">
    <property type="component" value="Unassembled WGS sequence"/>
</dbReference>
<sequence length="525" mass="57965">MEAAVETRAAPDLETAELMRLTGVGKKYGPVTVLRDVNLTVRAGEIHAIIGENGAGKSTLMRVISGHIQPSFGTVHYLDEDVVFHGPADAEKRGIVLVHQEILLAEDLTVVENLFLGREVTRHGVIDDRTMEQTAIRQLAALGCTARPWQIVRELSIAQRQMVQIARALLEEHRIVIFDEPTAVLTASEVDLLLDTIRALRDRGVAVLYISHRLDEVEALADRITVLRDGNMIGTYDAGTLTQQDMARLMVGRELSMLYPHKRGTSDAEPVFEVEHLTVPGFVHDVSFVARPGEVLGFGGMIGAGRTEIFEGILGLRPAKAAAIRVNGKPVHIRSVADGFEAGIGYLTEDRKGKGLLLRERLAPNLVLSALSWLYRKIYIDERIENEQLDTAIRRYDIRVRSRKLEAGQLSGGNQQKLLLAKTMLQDPSIVIIDEPTRGIDIGNKSQIYSFIDELVRQGKACIVISSELQELVGLCDRVLVMKDGRITAELRDEEVTEDAVVLAATVGSDAVASREENARDRHHL</sequence>
<evidence type="ECO:0000256" key="5">
    <source>
        <dbReference type="ARBA" id="ARBA00022741"/>
    </source>
</evidence>